<dbReference type="Proteomes" id="UP000605670">
    <property type="component" value="Unassembled WGS sequence"/>
</dbReference>
<reference evidence="5" key="2">
    <citation type="submission" date="2020-09" db="EMBL/GenBank/DDBJ databases">
        <authorList>
            <person name="Sun Q."/>
            <person name="Zhou Y."/>
        </authorList>
    </citation>
    <scope>NUCLEOTIDE SEQUENCE</scope>
    <source>
        <strain evidence="5">CGMCC 1.12160</strain>
    </source>
</reference>
<organism evidence="5 6">
    <name type="scientific">Ornithinimicrobium tianjinense</name>
    <dbReference type="NCBI Taxonomy" id="1195761"/>
    <lineage>
        <taxon>Bacteria</taxon>
        <taxon>Bacillati</taxon>
        <taxon>Actinomycetota</taxon>
        <taxon>Actinomycetes</taxon>
        <taxon>Micrococcales</taxon>
        <taxon>Ornithinimicrobiaceae</taxon>
        <taxon>Ornithinimicrobium</taxon>
    </lineage>
</organism>
<dbReference type="EMBL" id="BMEM01000004">
    <property type="protein sequence ID" value="GGF55162.1"/>
    <property type="molecule type" value="Genomic_DNA"/>
</dbReference>
<feature type="DNA-binding region" description="H-T-H motif" evidence="2">
    <location>
        <begin position="56"/>
        <end position="75"/>
    </location>
</feature>
<evidence type="ECO:0000256" key="2">
    <source>
        <dbReference type="PROSITE-ProRule" id="PRU00335"/>
    </source>
</evidence>
<dbReference type="PANTHER" id="PTHR30055">
    <property type="entry name" value="HTH-TYPE TRANSCRIPTIONAL REGULATOR RUTR"/>
    <property type="match status" value="1"/>
</dbReference>
<dbReference type="InterPro" id="IPR009057">
    <property type="entry name" value="Homeodomain-like_sf"/>
</dbReference>
<dbReference type="Gene3D" id="1.10.357.10">
    <property type="entry name" value="Tetracycline Repressor, domain 2"/>
    <property type="match status" value="1"/>
</dbReference>
<protein>
    <recommendedName>
        <fullName evidence="4">HTH tetR-type domain-containing protein</fullName>
    </recommendedName>
</protein>
<evidence type="ECO:0000313" key="5">
    <source>
        <dbReference type="EMBL" id="GGF55162.1"/>
    </source>
</evidence>
<dbReference type="Pfam" id="PF19344">
    <property type="entry name" value="TetR_C_32"/>
    <property type="match status" value="1"/>
</dbReference>
<evidence type="ECO:0000256" key="3">
    <source>
        <dbReference type="SAM" id="MobiDB-lite"/>
    </source>
</evidence>
<keyword evidence="1 2" id="KW-0238">DNA-binding</keyword>
<reference evidence="5" key="1">
    <citation type="journal article" date="2014" name="Int. J. Syst. Evol. Microbiol.">
        <title>Complete genome sequence of Corynebacterium casei LMG S-19264T (=DSM 44701T), isolated from a smear-ripened cheese.</title>
        <authorList>
            <consortium name="US DOE Joint Genome Institute (JGI-PGF)"/>
            <person name="Walter F."/>
            <person name="Albersmeier A."/>
            <person name="Kalinowski J."/>
            <person name="Ruckert C."/>
        </authorList>
    </citation>
    <scope>NUCLEOTIDE SEQUENCE</scope>
    <source>
        <strain evidence="5">CGMCC 1.12160</strain>
    </source>
</reference>
<keyword evidence="6" id="KW-1185">Reference proteome</keyword>
<dbReference type="SUPFAM" id="SSF48498">
    <property type="entry name" value="Tetracyclin repressor-like, C-terminal domain"/>
    <property type="match status" value="1"/>
</dbReference>
<proteinExistence type="predicted"/>
<dbReference type="GO" id="GO:0000976">
    <property type="term" value="F:transcription cis-regulatory region binding"/>
    <property type="evidence" value="ECO:0007669"/>
    <property type="project" value="TreeGrafter"/>
</dbReference>
<dbReference type="PANTHER" id="PTHR30055:SF226">
    <property type="entry name" value="HTH-TYPE TRANSCRIPTIONAL REGULATOR PKSA"/>
    <property type="match status" value="1"/>
</dbReference>
<dbReference type="PROSITE" id="PS50977">
    <property type="entry name" value="HTH_TETR_2"/>
    <property type="match status" value="1"/>
</dbReference>
<feature type="domain" description="HTH tetR-type" evidence="4">
    <location>
        <begin position="34"/>
        <end position="93"/>
    </location>
</feature>
<evidence type="ECO:0000256" key="1">
    <source>
        <dbReference type="ARBA" id="ARBA00023125"/>
    </source>
</evidence>
<dbReference type="InterPro" id="IPR045823">
    <property type="entry name" value="TetR_C_32"/>
</dbReference>
<dbReference type="SUPFAM" id="SSF46689">
    <property type="entry name" value="Homeodomain-like"/>
    <property type="match status" value="1"/>
</dbReference>
<evidence type="ECO:0000259" key="4">
    <source>
        <dbReference type="PROSITE" id="PS50977"/>
    </source>
</evidence>
<name>A0A917BSG4_9MICO</name>
<comment type="caution">
    <text evidence="5">The sequence shown here is derived from an EMBL/GenBank/DDBJ whole genome shotgun (WGS) entry which is preliminary data.</text>
</comment>
<evidence type="ECO:0000313" key="6">
    <source>
        <dbReference type="Proteomes" id="UP000605670"/>
    </source>
</evidence>
<dbReference type="AlphaFoldDB" id="A0A917BSG4"/>
<dbReference type="InterPro" id="IPR050109">
    <property type="entry name" value="HTH-type_TetR-like_transc_reg"/>
</dbReference>
<accession>A0A917BSG4</accession>
<dbReference type="InterPro" id="IPR001647">
    <property type="entry name" value="HTH_TetR"/>
</dbReference>
<dbReference type="Pfam" id="PF00440">
    <property type="entry name" value="TetR_N"/>
    <property type="match status" value="1"/>
</dbReference>
<feature type="region of interest" description="Disordered" evidence="3">
    <location>
        <begin position="1"/>
        <end position="25"/>
    </location>
</feature>
<dbReference type="InterPro" id="IPR036271">
    <property type="entry name" value="Tet_transcr_reg_TetR-rel_C_sf"/>
</dbReference>
<gene>
    <name evidence="5" type="ORF">GCM10011366_23820</name>
</gene>
<sequence length="248" mass="26526">MAGMTPRPSTVLRGSATPDGVRDGRDARWEAHRARRRRQLVEAALKAVRRHGAGVGMDEIAATAATSKTVLYRHLGDRAGLYRAVVAAVDERILGEISAAESTVGEHATVDRIAAMVRAYLSMVERDPEIYRFVMTRPLETAEGGAQDPVHQITDRIAGRLTEALREHLTATGRADAERLASVWGTGIVGLVQSAAEHWLTAQGQAGTSGQARPLSTDDVTDAVLALISPALTAPDRRADDIPPRSAS</sequence>
<dbReference type="GO" id="GO:0003700">
    <property type="term" value="F:DNA-binding transcription factor activity"/>
    <property type="evidence" value="ECO:0007669"/>
    <property type="project" value="TreeGrafter"/>
</dbReference>